<dbReference type="PROSITE" id="PS50075">
    <property type="entry name" value="CARRIER"/>
    <property type="match status" value="1"/>
</dbReference>
<name>A0ABX8CHF2_9NOCA</name>
<dbReference type="InterPro" id="IPR036736">
    <property type="entry name" value="ACP-like_sf"/>
</dbReference>
<feature type="binding site" evidence="5">
    <location>
        <position position="959"/>
    </location>
    <ligand>
        <name>NADP(+)</name>
        <dbReference type="ChEBI" id="CHEBI:58349"/>
    </ligand>
</feature>
<dbReference type="SMART" id="SM00823">
    <property type="entry name" value="PKS_PP"/>
    <property type="match status" value="1"/>
</dbReference>
<dbReference type="InterPro" id="IPR042099">
    <property type="entry name" value="ANL_N_sf"/>
</dbReference>
<dbReference type="InterPro" id="IPR036291">
    <property type="entry name" value="NAD(P)-bd_dom_sf"/>
</dbReference>
<evidence type="ECO:0000256" key="5">
    <source>
        <dbReference type="HAMAP-Rule" id="MF_02247"/>
    </source>
</evidence>
<proteinExistence type="inferred from homology"/>
<dbReference type="EC" id="1.2.1.-" evidence="5"/>
<dbReference type="NCBIfam" id="NF041592">
    <property type="entry name" value="carboxyl_red"/>
    <property type="match status" value="1"/>
</dbReference>
<comment type="function">
    <text evidence="5">Catalyzes the ATP- and NADPH-dependent reduction of carboxylic acids to the corresponding aldehydes.</text>
</comment>
<dbReference type="Gene3D" id="1.10.1200.10">
    <property type="entry name" value="ACP-like"/>
    <property type="match status" value="1"/>
</dbReference>
<dbReference type="Proteomes" id="UP000683310">
    <property type="component" value="Chromosome"/>
</dbReference>
<evidence type="ECO:0000259" key="6">
    <source>
        <dbReference type="PROSITE" id="PS50075"/>
    </source>
</evidence>
<dbReference type="EMBL" id="CP074371">
    <property type="protein sequence ID" value="QVI18721.1"/>
    <property type="molecule type" value="Genomic_DNA"/>
</dbReference>
<evidence type="ECO:0000313" key="7">
    <source>
        <dbReference type="EMBL" id="QVI18721.1"/>
    </source>
</evidence>
<feature type="binding site" evidence="5">
    <location>
        <position position="813"/>
    </location>
    <ligand>
        <name>NADP(+)</name>
        <dbReference type="ChEBI" id="CHEBI:58349"/>
    </ligand>
</feature>
<dbReference type="PANTHER" id="PTHR43272">
    <property type="entry name" value="LONG-CHAIN-FATTY-ACID--COA LIGASE"/>
    <property type="match status" value="1"/>
</dbReference>
<keyword evidence="5" id="KW-0560">Oxidoreductase</keyword>
<dbReference type="InterPro" id="IPR010080">
    <property type="entry name" value="Thioester_reductase-like_dom"/>
</dbReference>
<sequence>MAEDASRTELTQRLADRLAGAEATLRFQALLADDQVRAAVPLPEVAEAARQSAPGQARVMAALMDGYAQRPACAERAAEIVVGADGRRTRRLLPEYRTVTYGELWTRAGAIAAAWHGDARNPLRAGDFLCTLGFVSGEYATVELAGIRLGLVSVPLQASASAAQWHSIITETGARILAVSLELLQAALDCVLDGTPVRSVVVFDFEPGDDAQAETFAAAQRRIADTGITLESLAAVADRGRDLPEVALHVPADEDELALLIYTSGTTGTPKGAIYTQRLVTGMWLGPTIIPAPVLNFCYMPMSHVAGRMVLSGTFSRGGTAYFTATSDMSTLFEDFGLARPTEAFFVPRVCDMIFQRYQRDVQHHRAAGESAEAAAETVKAALRQDFLGGRLARVMVGSAPISAEMKEFMDSVLGQPLIDGYGSTEAGGGLLIDNQIRRPPVIAYKLADVPELGYFATDKPYPRGEFLVKSTQQVPGYFKRPEATAEIFDADGYYRTGDIVAEVRPDHLVYVDRRNNVLKLSQGEFVTVAKLEAVYATSPLIAQIFVHGSSERAYLLAVIVPTAAALALEPAERTAAIAESLRRLAKDAELESYEIPREFLLEPEPFTLDNGLLSGIGKLLRPKLKERYGPQLEQLYRAETQRQEDELLALRDRAADRPVLETVLRAARTVLGGIEPPADAHFTDLGGDSLSALSYSTLLREVFGIEVPVGVIVSPANDFAGLAAHIEAGRSGVARPTAATVHGGGELRATDLPLAAFLDADTLAAAPDLPLAPQPPRTVLLTGANGYLGRFLCLEWLERLDDSDGTLICVIRGHDADAARQRLDEVFDSGDPVLSARYRELAGRRLRVLAGDIAEPNFGLDQRVWQELAATVDLIVHPAALVNHVLPYDQLFAPNVVGTAEVIRLALTTIRKPVTYLSTVAVAAQIPPGVFTEDGDIREISPVRSLDDGYANGYGNSKWAGEVLLREAHDRCDLPVAVFRSDMILAHSRFAGQLNLPDMFTRLLLSVLATGLAPKSFYALDVHGNRQRAHYDGLPADFTAAAITTLGARVTAGFETYDVLNPHDDGISLDEFVDWLIESGHPIDRIDSYPDWFTRFETALRALPEKQRNHSVLPLLHAYRRPAPPIAGAALPAKRFQAAVQHANLGPNGDIPHLTKDLIDKYAADLTLRGLLR</sequence>
<comment type="domain">
    <text evidence="5">The N-terminal domain likely catalyzes substrate activation by formation of an initial acyl-AMP intermediate, the central region contains the phosphopantetheine attachment site, and the C-terminal domain catalyzes the reduction by NADPH of the intermediate thioester formed from the attack of the phosphopantetheine thiol at the carbonyl carbon of acyl-AMP.</text>
</comment>
<evidence type="ECO:0000256" key="4">
    <source>
        <dbReference type="ARBA" id="ARBA00022840"/>
    </source>
</evidence>
<dbReference type="SUPFAM" id="SSF56801">
    <property type="entry name" value="Acetyl-CoA synthetase-like"/>
    <property type="match status" value="1"/>
</dbReference>
<dbReference type="Pfam" id="PF00550">
    <property type="entry name" value="PP-binding"/>
    <property type="match status" value="1"/>
</dbReference>
<keyword evidence="5" id="KW-0521">NADP</keyword>
<comment type="catalytic activity">
    <reaction evidence="5">
        <text>a carboxylate + ATP + NADPH + H(+) = an aldehyde + AMP + diphosphate + NADP(+)</text>
        <dbReference type="Rhea" id="RHEA:50916"/>
        <dbReference type="ChEBI" id="CHEBI:15378"/>
        <dbReference type="ChEBI" id="CHEBI:17478"/>
        <dbReference type="ChEBI" id="CHEBI:29067"/>
        <dbReference type="ChEBI" id="CHEBI:30616"/>
        <dbReference type="ChEBI" id="CHEBI:33019"/>
        <dbReference type="ChEBI" id="CHEBI:57783"/>
        <dbReference type="ChEBI" id="CHEBI:58349"/>
        <dbReference type="ChEBI" id="CHEBI:456215"/>
    </reaction>
</comment>
<feature type="binding site" evidence="5">
    <location>
        <begin position="420"/>
        <end position="421"/>
    </location>
    <ligand>
        <name>AMP</name>
        <dbReference type="ChEBI" id="CHEBI:456215"/>
    </ligand>
</feature>
<dbReference type="CDD" id="cd05235">
    <property type="entry name" value="SDR_e1"/>
    <property type="match status" value="1"/>
</dbReference>
<evidence type="ECO:0000256" key="1">
    <source>
        <dbReference type="ARBA" id="ARBA00022450"/>
    </source>
</evidence>
<feature type="binding site" evidence="5">
    <location>
        <position position="982"/>
    </location>
    <ligand>
        <name>NADP(+)</name>
        <dbReference type="ChEBI" id="CHEBI:58349"/>
    </ligand>
</feature>
<feature type="binding site" evidence="5">
    <location>
        <position position="619"/>
    </location>
    <ligand>
        <name>AMP</name>
        <dbReference type="ChEBI" id="CHEBI:456215"/>
    </ligand>
</feature>
<feature type="binding site" evidence="5">
    <location>
        <position position="425"/>
    </location>
    <ligand>
        <name>AMP</name>
        <dbReference type="ChEBI" id="CHEBI:456215"/>
    </ligand>
</feature>
<dbReference type="Gene3D" id="3.40.50.12780">
    <property type="entry name" value="N-terminal domain of ligase-like"/>
    <property type="match status" value="1"/>
</dbReference>
<keyword evidence="1 5" id="KW-0596">Phosphopantetheine</keyword>
<feature type="binding site" evidence="5">
    <location>
        <begin position="511"/>
        <end position="514"/>
    </location>
    <ligand>
        <name>AMP</name>
        <dbReference type="ChEBI" id="CHEBI:456215"/>
    </ligand>
</feature>
<evidence type="ECO:0000256" key="2">
    <source>
        <dbReference type="ARBA" id="ARBA00022553"/>
    </source>
</evidence>
<comment type="cofactor">
    <cofactor evidence="5">
        <name>pantetheine 4'-phosphate</name>
        <dbReference type="ChEBI" id="CHEBI:47942"/>
    </cofactor>
    <text evidence="5">Binds 1 phosphopantetheine covalently.</text>
</comment>
<feature type="binding site" evidence="5">
    <location>
        <position position="919"/>
    </location>
    <ligand>
        <name>NADP(+)</name>
        <dbReference type="ChEBI" id="CHEBI:58349"/>
    </ligand>
</feature>
<dbReference type="SUPFAM" id="SSF47336">
    <property type="entry name" value="ACP-like"/>
    <property type="match status" value="1"/>
</dbReference>
<feature type="binding site" evidence="5">
    <location>
        <position position="499"/>
    </location>
    <ligand>
        <name>AMP</name>
        <dbReference type="ChEBI" id="CHEBI:456215"/>
    </ligand>
</feature>
<reference evidence="7 8" key="1">
    <citation type="submission" date="2021-04" db="EMBL/GenBank/DDBJ databases">
        <title>Nocardia tengchongensis.</title>
        <authorList>
            <person name="Zhuang k."/>
            <person name="Ran Y."/>
            <person name="Li W."/>
        </authorList>
    </citation>
    <scope>NUCLEOTIDE SEQUENCE [LARGE SCALE GENOMIC DNA]</scope>
    <source>
        <strain evidence="7 8">CFH S0057</strain>
    </source>
</reference>
<dbReference type="InterPro" id="IPR013120">
    <property type="entry name" value="FAR_NAD-bd"/>
</dbReference>
<dbReference type="Pfam" id="PF00501">
    <property type="entry name" value="AMP-binding"/>
    <property type="match status" value="1"/>
</dbReference>
<feature type="binding site" evidence="5">
    <location>
        <position position="823"/>
    </location>
    <ligand>
        <name>NADP(+)</name>
        <dbReference type="ChEBI" id="CHEBI:58349"/>
    </ligand>
</feature>
<dbReference type="HAMAP" id="MF_02247">
    <property type="entry name" value="Carbox_acid_reduct"/>
    <property type="match status" value="1"/>
</dbReference>
<feature type="binding site" evidence="5">
    <location>
        <position position="399"/>
    </location>
    <ligand>
        <name>AMP</name>
        <dbReference type="ChEBI" id="CHEBI:456215"/>
    </ligand>
</feature>
<dbReference type="Pfam" id="PF07993">
    <property type="entry name" value="NAD_binding_4"/>
    <property type="match status" value="1"/>
</dbReference>
<dbReference type="InterPro" id="IPR009081">
    <property type="entry name" value="PP-bd_ACP"/>
</dbReference>
<dbReference type="PANTHER" id="PTHR43272:SF33">
    <property type="entry name" value="AMP-BINDING DOMAIN-CONTAINING PROTEIN-RELATED"/>
    <property type="match status" value="1"/>
</dbReference>
<feature type="binding site" evidence="5">
    <location>
        <position position="520"/>
    </location>
    <ligand>
        <name>AMP</name>
        <dbReference type="ChEBI" id="CHEBI:456215"/>
    </ligand>
</feature>
<protein>
    <recommendedName>
        <fullName evidence="5">Carboxylic acid reductase</fullName>
        <shortName evidence="5">CAR</shortName>
        <ecNumber evidence="5">1.2.1.-</ecNumber>
    </recommendedName>
    <alternativeName>
        <fullName evidence="5">ATP/NADPH-dependent carboxylic acid reductase</fullName>
    </alternativeName>
</protein>
<dbReference type="PROSITE" id="PS00455">
    <property type="entry name" value="AMP_BINDING"/>
    <property type="match status" value="1"/>
</dbReference>
<evidence type="ECO:0000256" key="3">
    <source>
        <dbReference type="ARBA" id="ARBA00022741"/>
    </source>
</evidence>
<dbReference type="NCBIfam" id="TIGR01746">
    <property type="entry name" value="Thioester-redct"/>
    <property type="match status" value="1"/>
</dbReference>
<dbReference type="InterPro" id="IPR020845">
    <property type="entry name" value="AMP-binding_CS"/>
</dbReference>
<evidence type="ECO:0000313" key="8">
    <source>
        <dbReference type="Proteomes" id="UP000683310"/>
    </source>
</evidence>
<keyword evidence="3 5" id="KW-0547">Nucleotide-binding</keyword>
<organism evidence="7 8">
    <name type="scientific">Nocardia tengchongensis</name>
    <dbReference type="NCBI Taxonomy" id="2055889"/>
    <lineage>
        <taxon>Bacteria</taxon>
        <taxon>Bacillati</taxon>
        <taxon>Actinomycetota</taxon>
        <taxon>Actinomycetes</taxon>
        <taxon>Mycobacteriales</taxon>
        <taxon>Nocardiaceae</taxon>
        <taxon>Nocardia</taxon>
    </lineage>
</organism>
<dbReference type="SUPFAM" id="SSF51735">
    <property type="entry name" value="NAD(P)-binding Rossmann-fold domains"/>
    <property type="match status" value="1"/>
</dbReference>
<keyword evidence="2 5" id="KW-0597">Phosphoprotein</keyword>
<feature type="binding site" evidence="5">
    <location>
        <begin position="786"/>
        <end position="789"/>
    </location>
    <ligand>
        <name>NADP(+)</name>
        <dbReference type="ChEBI" id="CHEBI:58349"/>
    </ligand>
</feature>
<keyword evidence="4 5" id="KW-0067">ATP-binding</keyword>
<comment type="similarity">
    <text evidence="5">Belongs to the ATP-dependent AMP-binding enzyme family. Carboxylic acid reductase subfamily.</text>
</comment>
<feature type="domain" description="Carrier" evidence="6">
    <location>
        <begin position="655"/>
        <end position="731"/>
    </location>
</feature>
<feature type="binding site" evidence="5">
    <location>
        <position position="304"/>
    </location>
    <ligand>
        <name>AMP</name>
        <dbReference type="ChEBI" id="CHEBI:456215"/>
    </ligand>
</feature>
<comment type="caution">
    <text evidence="5">Lacks conserved residue(s) required for the propagation of feature annotation.</text>
</comment>
<accession>A0ABX8CHF2</accession>
<dbReference type="InterPro" id="IPR046407">
    <property type="entry name" value="CAR"/>
</dbReference>
<feature type="modified residue" description="O-(pantetheine 4'-phosphoryl)serine" evidence="5">
    <location>
        <position position="690"/>
    </location>
</feature>
<gene>
    <name evidence="5" type="primary">car</name>
    <name evidence="7" type="ORF">KHQ06_19450</name>
</gene>
<dbReference type="InterPro" id="IPR020806">
    <property type="entry name" value="PKS_PP-bd"/>
</dbReference>
<keyword evidence="8" id="KW-1185">Reference proteome</keyword>
<dbReference type="InterPro" id="IPR000873">
    <property type="entry name" value="AMP-dep_synth/lig_dom"/>
</dbReference>
<dbReference type="Gene3D" id="3.40.50.720">
    <property type="entry name" value="NAD(P)-binding Rossmann-like Domain"/>
    <property type="match status" value="1"/>
</dbReference>
<feature type="binding site" evidence="5">
    <location>
        <begin position="879"/>
        <end position="881"/>
    </location>
    <ligand>
        <name>NADP(+)</name>
        <dbReference type="ChEBI" id="CHEBI:58349"/>
    </ligand>
</feature>
<feature type="binding site" evidence="5">
    <location>
        <position position="955"/>
    </location>
    <ligand>
        <name>NADP(+)</name>
        <dbReference type="ChEBI" id="CHEBI:58349"/>
    </ligand>
</feature>